<name>A0A841D549_PLAVE</name>
<organism evidence="2 3">
    <name type="scientific">Planomonospora venezuelensis</name>
    <dbReference type="NCBI Taxonomy" id="1999"/>
    <lineage>
        <taxon>Bacteria</taxon>
        <taxon>Bacillati</taxon>
        <taxon>Actinomycetota</taxon>
        <taxon>Actinomycetes</taxon>
        <taxon>Streptosporangiales</taxon>
        <taxon>Streptosporangiaceae</taxon>
        <taxon>Planomonospora</taxon>
    </lineage>
</organism>
<sequence>MGNPRSPGPRPDAPAVADVPGGDNAGGAGGTTADTPLPTP</sequence>
<keyword evidence="3" id="KW-1185">Reference proteome</keyword>
<dbReference type="EMBL" id="JACHJJ010000008">
    <property type="protein sequence ID" value="MBB5963624.1"/>
    <property type="molecule type" value="Genomic_DNA"/>
</dbReference>
<evidence type="ECO:0000313" key="2">
    <source>
        <dbReference type="EMBL" id="MBB5963624.1"/>
    </source>
</evidence>
<protein>
    <submittedName>
        <fullName evidence="2">Uncharacterized protein</fullName>
    </submittedName>
</protein>
<feature type="region of interest" description="Disordered" evidence="1">
    <location>
        <begin position="1"/>
        <end position="40"/>
    </location>
</feature>
<dbReference type="AlphaFoldDB" id="A0A841D549"/>
<feature type="compositionally biased region" description="Low complexity" evidence="1">
    <location>
        <begin position="31"/>
        <end position="40"/>
    </location>
</feature>
<gene>
    <name evidence="2" type="ORF">FHS22_002904</name>
</gene>
<feature type="compositionally biased region" description="Low complexity" evidence="1">
    <location>
        <begin position="13"/>
        <end position="22"/>
    </location>
</feature>
<evidence type="ECO:0000313" key="3">
    <source>
        <dbReference type="Proteomes" id="UP000562352"/>
    </source>
</evidence>
<dbReference type="Proteomes" id="UP000562352">
    <property type="component" value="Unassembled WGS sequence"/>
</dbReference>
<accession>A0A841D549</accession>
<comment type="caution">
    <text evidence="2">The sequence shown here is derived from an EMBL/GenBank/DDBJ whole genome shotgun (WGS) entry which is preliminary data.</text>
</comment>
<reference evidence="2 3" key="1">
    <citation type="submission" date="2020-08" db="EMBL/GenBank/DDBJ databases">
        <title>Genomic Encyclopedia of Type Strains, Phase III (KMG-III): the genomes of soil and plant-associated and newly described type strains.</title>
        <authorList>
            <person name="Whitman W."/>
        </authorList>
    </citation>
    <scope>NUCLEOTIDE SEQUENCE [LARGE SCALE GENOMIC DNA]</scope>
    <source>
        <strain evidence="2 3">CECT 3303</strain>
    </source>
</reference>
<feature type="compositionally biased region" description="Pro residues" evidence="1">
    <location>
        <begin position="1"/>
        <end position="12"/>
    </location>
</feature>
<proteinExistence type="predicted"/>
<evidence type="ECO:0000256" key="1">
    <source>
        <dbReference type="SAM" id="MobiDB-lite"/>
    </source>
</evidence>